<evidence type="ECO:0000256" key="1">
    <source>
        <dbReference type="SAM" id="Coils"/>
    </source>
</evidence>
<reference evidence="3 4" key="1">
    <citation type="submission" date="2018-06" db="EMBL/GenBank/DDBJ databases">
        <title>Genome sequencing of Oceanotoga sp. sy52.</title>
        <authorList>
            <person name="Mori K."/>
        </authorList>
    </citation>
    <scope>NUCLEOTIDE SEQUENCE [LARGE SCALE GENOMIC DNA]</scope>
    <source>
        <strain evidence="4">sy52</strain>
    </source>
</reference>
<dbReference type="InParanoid" id="A0A7G1GBD0"/>
<dbReference type="PANTHER" id="PTHR38032">
    <property type="entry name" value="POLYMERASE-RELATED"/>
    <property type="match status" value="1"/>
</dbReference>
<evidence type="ECO:0000259" key="2">
    <source>
        <dbReference type="Pfam" id="PF20250"/>
    </source>
</evidence>
<dbReference type="EMBL" id="AP018712">
    <property type="protein sequence ID" value="BBE31692.1"/>
    <property type="molecule type" value="Genomic_DNA"/>
</dbReference>
<name>A0A7G1GBD0_9BACT</name>
<dbReference type="RefSeq" id="WP_190614402.1">
    <property type="nucleotide sequence ID" value="NZ_AP018712.1"/>
</dbReference>
<protein>
    <recommendedName>
        <fullName evidence="2">Flagellar Assembly Protein A N-terminal region domain-containing protein</fullName>
    </recommendedName>
</protein>
<dbReference type="InterPro" id="IPR046866">
    <property type="entry name" value="FapA_N"/>
</dbReference>
<accession>A0A7G1GBD0</accession>
<organism evidence="3 4">
    <name type="scientific">Tepiditoga spiralis</name>
    <dbReference type="NCBI Taxonomy" id="2108365"/>
    <lineage>
        <taxon>Bacteria</taxon>
        <taxon>Thermotogati</taxon>
        <taxon>Thermotogota</taxon>
        <taxon>Thermotogae</taxon>
        <taxon>Petrotogales</taxon>
        <taxon>Petrotogaceae</taxon>
        <taxon>Tepiditoga</taxon>
    </lineage>
</organism>
<proteinExistence type="predicted"/>
<dbReference type="InterPro" id="IPR005646">
    <property type="entry name" value="FapA"/>
</dbReference>
<sequence length="457" mass="50743">MAIINVKVSSDNMVASINLIDDAKKLDMSDIENALKENNIVSGIRYDIISEIIAEPKYSVDLPIAYGHAPKVGENGGIKLLAKKKRQNMEKKYIDLRERTNIISIEKDEIIAEIISPTQGEVGMDVYGNEIEGLFGKELKFKLGKNVINKEGKIIAQYAGELIYKKEIDGSIFIDVSRVYTVDGDVDYSTGNIRFPGKVTVNGNVKPGFTIEAEGDIEIKGVVESATLISEETITVSGIKGAGKGIIKAKNVIANYIENANIETNNNIEVKQSIINSNLKSGNSIIVTGKNSRILGGVLNAMIKIEADIMGSERTVKTHLEVGVDPHINEEITIVKSQIAIDLENLKKLSLILKGIMKLKEEGKMDKNKLEQYKKTLQTAKNLKNNLEENEKKLNELQEIIDNSENKGLINVRQIVYPGVEIYIHKRTFFPSKALTKTVFYLSDNQIMIRGYNESNL</sequence>
<evidence type="ECO:0000313" key="3">
    <source>
        <dbReference type="EMBL" id="BBE31692.1"/>
    </source>
</evidence>
<dbReference type="PANTHER" id="PTHR38032:SF1">
    <property type="entry name" value="RNA-BINDING PROTEIN KHPB N-TERMINAL DOMAIN-CONTAINING PROTEIN"/>
    <property type="match status" value="1"/>
</dbReference>
<dbReference type="Proteomes" id="UP000516361">
    <property type="component" value="Chromosome"/>
</dbReference>
<feature type="domain" description="Flagellar Assembly Protein A N-terminal region" evidence="2">
    <location>
        <begin position="4"/>
        <end position="166"/>
    </location>
</feature>
<dbReference type="Pfam" id="PF20250">
    <property type="entry name" value="FapA_N"/>
    <property type="match status" value="1"/>
</dbReference>
<feature type="coiled-coil region" evidence="1">
    <location>
        <begin position="356"/>
        <end position="407"/>
    </location>
</feature>
<evidence type="ECO:0000313" key="4">
    <source>
        <dbReference type="Proteomes" id="UP000516361"/>
    </source>
</evidence>
<keyword evidence="4" id="KW-1185">Reference proteome</keyword>
<dbReference type="InterPro" id="IPR046865">
    <property type="entry name" value="FapA_b_solenoid"/>
</dbReference>
<dbReference type="AlphaFoldDB" id="A0A7G1GBD0"/>
<dbReference type="Pfam" id="PF03961">
    <property type="entry name" value="FapA"/>
    <property type="match status" value="1"/>
</dbReference>
<gene>
    <name evidence="3" type="ORF">OSSY52_18330</name>
</gene>
<dbReference type="KEGG" id="ocy:OSSY52_18330"/>
<keyword evidence="1" id="KW-0175">Coiled coil</keyword>